<comment type="caution">
    <text evidence="2">The sequence shown here is derived from an EMBL/GenBank/DDBJ whole genome shotgun (WGS) entry which is preliminary data.</text>
</comment>
<evidence type="ECO:0000313" key="2">
    <source>
        <dbReference type="EMBL" id="GAS96743.1"/>
    </source>
</evidence>
<accession>A0A100WF54</accession>
<gene>
    <name evidence="2" type="ORF">RMCC_3709</name>
</gene>
<dbReference type="EMBL" id="BCSY01000057">
    <property type="protein sequence ID" value="GAS96743.1"/>
    <property type="molecule type" value="Genomic_DNA"/>
</dbReference>
<dbReference type="AlphaFoldDB" id="A0A100WF54"/>
<sequence length="69" mass="6665">MVTGVVVTGPGGSGSARLTSPPPTASTPIATTAPPPTPADNIFSLDTFTAEPLLVRVPIGAGAKPVPSG</sequence>
<organism evidence="2 3">
    <name type="scientific">Mycolicibacterium canariasense</name>
    <name type="common">Mycobacterium canariasense</name>
    <dbReference type="NCBI Taxonomy" id="228230"/>
    <lineage>
        <taxon>Bacteria</taxon>
        <taxon>Bacillati</taxon>
        <taxon>Actinomycetota</taxon>
        <taxon>Actinomycetes</taxon>
        <taxon>Mycobacteriales</taxon>
        <taxon>Mycobacteriaceae</taxon>
        <taxon>Mycolicibacterium</taxon>
    </lineage>
</organism>
<protein>
    <submittedName>
        <fullName evidence="2">Uncharacterized protein</fullName>
    </submittedName>
</protein>
<evidence type="ECO:0000313" key="3">
    <source>
        <dbReference type="Proteomes" id="UP000069443"/>
    </source>
</evidence>
<keyword evidence="3" id="KW-1185">Reference proteome</keyword>
<dbReference type="Proteomes" id="UP000069443">
    <property type="component" value="Unassembled WGS sequence"/>
</dbReference>
<evidence type="ECO:0000256" key="1">
    <source>
        <dbReference type="SAM" id="MobiDB-lite"/>
    </source>
</evidence>
<feature type="region of interest" description="Disordered" evidence="1">
    <location>
        <begin position="1"/>
        <end position="38"/>
    </location>
</feature>
<name>A0A100WF54_MYCCR</name>
<reference evidence="3" key="1">
    <citation type="journal article" date="2016" name="Genome Announc.">
        <title>Draft Genome Sequences of Five Rapidly Growing Mycobacterium Species, M. thermoresistibile, M. fortuitum subsp. acetamidolyticum, M. canariasense, M. brisbanense, and M. novocastrense.</title>
        <authorList>
            <person name="Katahira K."/>
            <person name="Ogura Y."/>
            <person name="Gotoh Y."/>
            <person name="Hayashi T."/>
        </authorList>
    </citation>
    <scope>NUCLEOTIDE SEQUENCE [LARGE SCALE GENOMIC DNA]</scope>
    <source>
        <strain evidence="3">JCM15298</strain>
    </source>
</reference>
<proteinExistence type="predicted"/>
<reference evidence="3" key="2">
    <citation type="submission" date="2016-02" db="EMBL/GenBank/DDBJ databases">
        <title>Draft genome sequence of five rapidly growing Mycobacterium species.</title>
        <authorList>
            <person name="Katahira K."/>
            <person name="Gotou Y."/>
            <person name="Iida K."/>
            <person name="Ogura Y."/>
            <person name="Hayashi T."/>
        </authorList>
    </citation>
    <scope>NUCLEOTIDE SEQUENCE [LARGE SCALE GENOMIC DNA]</scope>
    <source>
        <strain evidence="3">JCM15298</strain>
    </source>
</reference>